<accession>A0A2R5H2V7</accession>
<evidence type="ECO:0000313" key="3">
    <source>
        <dbReference type="Proteomes" id="UP000241890"/>
    </source>
</evidence>
<comment type="caution">
    <text evidence="2">The sequence shown here is derived from an EMBL/GenBank/DDBJ whole genome shotgun (WGS) entry which is preliminary data.</text>
</comment>
<protein>
    <submittedName>
        <fullName evidence="2">NADH dehydrogenase ubiquinone 1 beta subcomplex subunit 2</fullName>
    </submittedName>
</protein>
<evidence type="ECO:0000256" key="1">
    <source>
        <dbReference type="SAM" id="MobiDB-lite"/>
    </source>
</evidence>
<feature type="compositionally biased region" description="Basic and acidic residues" evidence="1">
    <location>
        <begin position="94"/>
        <end position="103"/>
    </location>
</feature>
<dbReference type="Proteomes" id="UP000241890">
    <property type="component" value="Unassembled WGS sequence"/>
</dbReference>
<organism evidence="2 3">
    <name type="scientific">Hondaea fermentalgiana</name>
    <dbReference type="NCBI Taxonomy" id="2315210"/>
    <lineage>
        <taxon>Eukaryota</taxon>
        <taxon>Sar</taxon>
        <taxon>Stramenopiles</taxon>
        <taxon>Bigyra</taxon>
        <taxon>Labyrinthulomycetes</taxon>
        <taxon>Thraustochytrida</taxon>
        <taxon>Thraustochytriidae</taxon>
        <taxon>Hondaea</taxon>
    </lineage>
</organism>
<dbReference type="PANTHER" id="PTHR36987">
    <property type="entry name" value="NADH DEHYDROGENASE [UBIQUINONE] 1 BETA SUBCOMPLEX SUBUNIT 2-LIKE"/>
    <property type="match status" value="1"/>
</dbReference>
<keyword evidence="2" id="KW-0830">Ubiquinone</keyword>
<keyword evidence="3" id="KW-1185">Reference proteome</keyword>
<name>A0A2R5H2V7_9STRA</name>
<feature type="region of interest" description="Disordered" evidence="1">
    <location>
        <begin position="63"/>
        <end position="103"/>
    </location>
</feature>
<gene>
    <name evidence="2" type="ORF">FCC1311_109562</name>
</gene>
<dbReference type="EMBL" id="BEYU01000211">
    <property type="protein sequence ID" value="GBG34734.1"/>
    <property type="molecule type" value="Genomic_DNA"/>
</dbReference>
<evidence type="ECO:0000313" key="2">
    <source>
        <dbReference type="EMBL" id="GBG34734.1"/>
    </source>
</evidence>
<feature type="compositionally biased region" description="Basic and acidic residues" evidence="1">
    <location>
        <begin position="68"/>
        <end position="83"/>
    </location>
</feature>
<feature type="region of interest" description="Disordered" evidence="1">
    <location>
        <begin position="1"/>
        <end position="21"/>
    </location>
</feature>
<reference evidence="2 3" key="1">
    <citation type="submission" date="2017-12" db="EMBL/GenBank/DDBJ databases">
        <title>Sequencing, de novo assembly and annotation of complete genome of a new Thraustochytrid species, strain FCC1311.</title>
        <authorList>
            <person name="Sedici K."/>
            <person name="Godart F."/>
            <person name="Aiese Cigliano R."/>
            <person name="Sanseverino W."/>
            <person name="Barakat M."/>
            <person name="Ortet P."/>
            <person name="Marechal E."/>
            <person name="Cagnac O."/>
            <person name="Amato A."/>
        </authorList>
    </citation>
    <scope>NUCLEOTIDE SEQUENCE [LARGE SCALE GENOMIC DNA]</scope>
</reference>
<dbReference type="PANTHER" id="PTHR36987:SF1">
    <property type="entry name" value="NADH DEHYDROGENASE [UBIQUINONE] 1 BETA SUBCOMPLEX SUBUNIT 2"/>
    <property type="match status" value="1"/>
</dbReference>
<dbReference type="GO" id="GO:0005743">
    <property type="term" value="C:mitochondrial inner membrane"/>
    <property type="evidence" value="ECO:0007669"/>
    <property type="project" value="InterPro"/>
</dbReference>
<dbReference type="AlphaFoldDB" id="A0A2R5H2V7"/>
<dbReference type="InParanoid" id="A0A2R5H2V7"/>
<dbReference type="InterPro" id="IPR044980">
    <property type="entry name" value="NDUFB2_plant/fungi"/>
</dbReference>
<proteinExistence type="predicted"/>
<sequence length="103" mass="11695">MQQQQQGQVRNAGTSAGPEYNHFKVPHVEKNHQLLGEALGCMTWLWIFYRAKQDGVYLLGLQNPFEGGHGDHGHDDHGHDDHGHGHKLSWTKEPGMKPELQEH</sequence>
<dbReference type="OrthoDB" id="531564at2759"/>
<dbReference type="GO" id="GO:0045271">
    <property type="term" value="C:respiratory chain complex I"/>
    <property type="evidence" value="ECO:0007669"/>
    <property type="project" value="InterPro"/>
</dbReference>